<organism evidence="4 5">
    <name type="scientific">Ditylenchus destructor</name>
    <dbReference type="NCBI Taxonomy" id="166010"/>
    <lineage>
        <taxon>Eukaryota</taxon>
        <taxon>Metazoa</taxon>
        <taxon>Ecdysozoa</taxon>
        <taxon>Nematoda</taxon>
        <taxon>Chromadorea</taxon>
        <taxon>Rhabditida</taxon>
        <taxon>Tylenchina</taxon>
        <taxon>Tylenchomorpha</taxon>
        <taxon>Sphaerularioidea</taxon>
        <taxon>Anguinidae</taxon>
        <taxon>Anguininae</taxon>
        <taxon>Ditylenchus</taxon>
    </lineage>
</organism>
<keyword evidence="2" id="KW-0812">Transmembrane</keyword>
<proteinExistence type="predicted"/>
<keyword evidence="3" id="KW-0732">Signal</keyword>
<keyword evidence="2" id="KW-1133">Transmembrane helix</keyword>
<dbReference type="EMBL" id="JAKKPZ010000016">
    <property type="protein sequence ID" value="KAI1713134.1"/>
    <property type="molecule type" value="Genomic_DNA"/>
</dbReference>
<dbReference type="Proteomes" id="UP001201812">
    <property type="component" value="Unassembled WGS sequence"/>
</dbReference>
<sequence length="353" mass="41094">MQKPTRLFRRTSAIAFLFVALVWSHYTPLDTHQASGNQPPPSNPQSYTTNSTNHTRHGTVHTSDQPTDSTTQQKDPEEEKVVKAIDDFPDQFKEKFMKKEQPTVTRAGFAIRAMHWIKHKFLLRVWRGTANICGWKTVRSKMTELSDRIARIFDYPSLEAVPTKGINFKRDCHIFRHMFDMFYSTLRKKPVNMEQIKTKLLPCNKIYFGQIKLGDYEKQLELERKMKEQEPELAKTLSEDAKDTVNHQEIDQKHGPNTHAVEKGHAQSEPELTEKQSGPRGWRRMQHSIKNAFSQLGIRRRPKRFEFFMATSSSIIGTFFIMVACGLAFILVCLILYKTTKWTVHQIESHKQQ</sequence>
<keyword evidence="5" id="KW-1185">Reference proteome</keyword>
<feature type="compositionally biased region" description="Low complexity" evidence="1">
    <location>
        <begin position="62"/>
        <end position="73"/>
    </location>
</feature>
<keyword evidence="2" id="KW-0472">Membrane</keyword>
<feature type="compositionally biased region" description="Basic and acidic residues" evidence="1">
    <location>
        <begin position="251"/>
        <end position="274"/>
    </location>
</feature>
<feature type="signal peptide" evidence="3">
    <location>
        <begin position="1"/>
        <end position="24"/>
    </location>
</feature>
<name>A0AAD4R3C5_9BILA</name>
<evidence type="ECO:0000256" key="2">
    <source>
        <dbReference type="SAM" id="Phobius"/>
    </source>
</evidence>
<gene>
    <name evidence="4" type="ORF">DdX_09206</name>
</gene>
<dbReference type="AlphaFoldDB" id="A0AAD4R3C5"/>
<evidence type="ECO:0000313" key="5">
    <source>
        <dbReference type="Proteomes" id="UP001201812"/>
    </source>
</evidence>
<protein>
    <submittedName>
        <fullName evidence="4">Uncharacterized protein</fullName>
    </submittedName>
</protein>
<feature type="chain" id="PRO_5042043064" evidence="3">
    <location>
        <begin position="25"/>
        <end position="353"/>
    </location>
</feature>
<feature type="compositionally biased region" description="Low complexity" evidence="1">
    <location>
        <begin position="44"/>
        <end position="53"/>
    </location>
</feature>
<evidence type="ECO:0000313" key="4">
    <source>
        <dbReference type="EMBL" id="KAI1713134.1"/>
    </source>
</evidence>
<evidence type="ECO:0000256" key="3">
    <source>
        <dbReference type="SAM" id="SignalP"/>
    </source>
</evidence>
<comment type="caution">
    <text evidence="4">The sequence shown here is derived from an EMBL/GenBank/DDBJ whole genome shotgun (WGS) entry which is preliminary data.</text>
</comment>
<feature type="region of interest" description="Disordered" evidence="1">
    <location>
        <begin position="251"/>
        <end position="284"/>
    </location>
</feature>
<feature type="region of interest" description="Disordered" evidence="1">
    <location>
        <begin position="32"/>
        <end position="79"/>
    </location>
</feature>
<reference evidence="4" key="1">
    <citation type="submission" date="2022-01" db="EMBL/GenBank/DDBJ databases">
        <title>Genome Sequence Resource for Two Populations of Ditylenchus destructor, the Migratory Endoparasitic Phytonematode.</title>
        <authorList>
            <person name="Zhang H."/>
            <person name="Lin R."/>
            <person name="Xie B."/>
        </authorList>
    </citation>
    <scope>NUCLEOTIDE SEQUENCE</scope>
    <source>
        <strain evidence="4">BazhouSP</strain>
    </source>
</reference>
<feature type="transmembrane region" description="Helical" evidence="2">
    <location>
        <begin position="315"/>
        <end position="337"/>
    </location>
</feature>
<accession>A0AAD4R3C5</accession>
<evidence type="ECO:0000256" key="1">
    <source>
        <dbReference type="SAM" id="MobiDB-lite"/>
    </source>
</evidence>